<feature type="compositionally biased region" description="Polar residues" evidence="1">
    <location>
        <begin position="75"/>
        <end position="84"/>
    </location>
</feature>
<feature type="region of interest" description="Disordered" evidence="1">
    <location>
        <begin position="29"/>
        <end position="97"/>
    </location>
</feature>
<evidence type="ECO:0000313" key="2">
    <source>
        <dbReference type="EMBL" id="KAF2234238.1"/>
    </source>
</evidence>
<name>A0A6A6H8S3_VIRVR</name>
<keyword evidence="3" id="KW-1185">Reference proteome</keyword>
<sequence length="97" mass="10039">MLQADAGPFNGGATLFATQIPLYSTCISKSTSSAHSPNPTHSANSTHSTNSTHSANSTISSGSAHSALSTPFGFKNSTNSTRPTRNMRLFPSITPAL</sequence>
<evidence type="ECO:0000313" key="3">
    <source>
        <dbReference type="Proteomes" id="UP000800092"/>
    </source>
</evidence>
<accession>A0A6A6H8S3</accession>
<dbReference type="AlphaFoldDB" id="A0A6A6H8S3"/>
<dbReference type="EMBL" id="ML991800">
    <property type="protein sequence ID" value="KAF2234238.1"/>
    <property type="molecule type" value="Genomic_DNA"/>
</dbReference>
<proteinExistence type="predicted"/>
<protein>
    <submittedName>
        <fullName evidence="2">Uncharacterized protein</fullName>
    </submittedName>
</protein>
<reference evidence="2" key="1">
    <citation type="journal article" date="2020" name="Stud. Mycol.">
        <title>101 Dothideomycetes genomes: a test case for predicting lifestyles and emergence of pathogens.</title>
        <authorList>
            <person name="Haridas S."/>
            <person name="Albert R."/>
            <person name="Binder M."/>
            <person name="Bloem J."/>
            <person name="Labutti K."/>
            <person name="Salamov A."/>
            <person name="Andreopoulos B."/>
            <person name="Baker S."/>
            <person name="Barry K."/>
            <person name="Bills G."/>
            <person name="Bluhm B."/>
            <person name="Cannon C."/>
            <person name="Castanera R."/>
            <person name="Culley D."/>
            <person name="Daum C."/>
            <person name="Ezra D."/>
            <person name="Gonzalez J."/>
            <person name="Henrissat B."/>
            <person name="Kuo A."/>
            <person name="Liang C."/>
            <person name="Lipzen A."/>
            <person name="Lutzoni F."/>
            <person name="Magnuson J."/>
            <person name="Mondo S."/>
            <person name="Nolan M."/>
            <person name="Ohm R."/>
            <person name="Pangilinan J."/>
            <person name="Park H.-J."/>
            <person name="Ramirez L."/>
            <person name="Alfaro M."/>
            <person name="Sun H."/>
            <person name="Tritt A."/>
            <person name="Yoshinaga Y."/>
            <person name="Zwiers L.-H."/>
            <person name="Turgeon B."/>
            <person name="Goodwin S."/>
            <person name="Spatafora J."/>
            <person name="Crous P."/>
            <person name="Grigoriev I."/>
        </authorList>
    </citation>
    <scope>NUCLEOTIDE SEQUENCE</scope>
    <source>
        <strain evidence="2">Tuck. ex Michener</strain>
    </source>
</reference>
<evidence type="ECO:0000256" key="1">
    <source>
        <dbReference type="SAM" id="MobiDB-lite"/>
    </source>
</evidence>
<dbReference type="Proteomes" id="UP000800092">
    <property type="component" value="Unassembled WGS sequence"/>
</dbReference>
<feature type="compositionally biased region" description="Low complexity" evidence="1">
    <location>
        <begin position="38"/>
        <end position="70"/>
    </location>
</feature>
<organism evidence="2 3">
    <name type="scientific">Viridothelium virens</name>
    <name type="common">Speckled blister lichen</name>
    <name type="synonym">Trypethelium virens</name>
    <dbReference type="NCBI Taxonomy" id="1048519"/>
    <lineage>
        <taxon>Eukaryota</taxon>
        <taxon>Fungi</taxon>
        <taxon>Dikarya</taxon>
        <taxon>Ascomycota</taxon>
        <taxon>Pezizomycotina</taxon>
        <taxon>Dothideomycetes</taxon>
        <taxon>Dothideomycetes incertae sedis</taxon>
        <taxon>Trypetheliales</taxon>
        <taxon>Trypetheliaceae</taxon>
        <taxon>Viridothelium</taxon>
    </lineage>
</organism>
<gene>
    <name evidence="2" type="ORF">EV356DRAFT_502575</name>
</gene>